<evidence type="ECO:0000313" key="3">
    <source>
        <dbReference type="EMBL" id="KHN67848.1"/>
    </source>
</evidence>
<dbReference type="InterPro" id="IPR011234">
    <property type="entry name" value="Fumarylacetoacetase-like_C"/>
</dbReference>
<evidence type="ECO:0000259" key="2">
    <source>
        <dbReference type="Pfam" id="PF01557"/>
    </source>
</evidence>
<dbReference type="AlphaFoldDB" id="A0A0B2UEQ4"/>
<dbReference type="EMBL" id="JHQK01000003">
    <property type="protein sequence ID" value="KHN67848.1"/>
    <property type="molecule type" value="Genomic_DNA"/>
</dbReference>
<accession>A0A0B2UEQ4</accession>
<dbReference type="SUPFAM" id="SSF56529">
    <property type="entry name" value="FAH"/>
    <property type="match status" value="1"/>
</dbReference>
<evidence type="ECO:0000256" key="1">
    <source>
        <dbReference type="ARBA" id="ARBA00022723"/>
    </source>
</evidence>
<comment type="caution">
    <text evidence="3">The sequence shown here is derived from an EMBL/GenBank/DDBJ whole genome shotgun (WGS) entry which is preliminary data.</text>
</comment>
<name>A0A0B2UEQ4_9GAMM</name>
<keyword evidence="1" id="KW-0479">Metal-binding</keyword>
<dbReference type="Pfam" id="PF01557">
    <property type="entry name" value="FAA_hydrolase"/>
    <property type="match status" value="1"/>
</dbReference>
<dbReference type="GO" id="GO:0018773">
    <property type="term" value="F:acetylpyruvate hydrolase activity"/>
    <property type="evidence" value="ECO:0007669"/>
    <property type="project" value="TreeGrafter"/>
</dbReference>
<dbReference type="PANTHER" id="PTHR11820:SF7">
    <property type="entry name" value="ACYLPYRUVASE FAHD1, MITOCHONDRIAL"/>
    <property type="match status" value="1"/>
</dbReference>
<dbReference type="PANTHER" id="PTHR11820">
    <property type="entry name" value="ACYLPYRUVASE"/>
    <property type="match status" value="1"/>
</dbReference>
<organism evidence="3 4">
    <name type="scientific">Acinetobacter oleivorans</name>
    <dbReference type="NCBI Taxonomy" id="1148157"/>
    <lineage>
        <taxon>Bacteria</taxon>
        <taxon>Pseudomonadati</taxon>
        <taxon>Pseudomonadota</taxon>
        <taxon>Gammaproteobacteria</taxon>
        <taxon>Moraxellales</taxon>
        <taxon>Moraxellaceae</taxon>
        <taxon>Acinetobacter</taxon>
    </lineage>
</organism>
<protein>
    <submittedName>
        <fullName evidence="3">Fumarylacetoacetate hydrolase</fullName>
    </submittedName>
</protein>
<dbReference type="Proteomes" id="UP000031012">
    <property type="component" value="Unassembled WGS sequence"/>
</dbReference>
<sequence length="213" mass="23608">MNTRPSKIVCVGRSYADHVKELNNAMPDRPILFIKPPSSLIGLNDGISWNPAWGSCHFECELVLRIDQPLKGETDPAQALKAIGAVTLGLDLTMRDLQNDLKTKGHPWERAKAFDGACVLADWVDLSEIADWQETKFTFHINDELRQDGNTELLMFTIGDLLTDINQVFSLEPGDVIMTGSPAGVGPLHSGDQLKMTLKGATQDFVWETFVKE</sequence>
<evidence type="ECO:0000313" key="4">
    <source>
        <dbReference type="Proteomes" id="UP000031012"/>
    </source>
</evidence>
<dbReference type="InterPro" id="IPR036663">
    <property type="entry name" value="Fumarylacetoacetase_C_sf"/>
</dbReference>
<feature type="domain" description="Fumarylacetoacetase-like C-terminal" evidence="2">
    <location>
        <begin position="7"/>
        <end position="200"/>
    </location>
</feature>
<dbReference type="Gene3D" id="3.90.850.10">
    <property type="entry name" value="Fumarylacetoacetase-like, C-terminal domain"/>
    <property type="match status" value="1"/>
</dbReference>
<dbReference type="GO" id="GO:0046872">
    <property type="term" value="F:metal ion binding"/>
    <property type="evidence" value="ECO:0007669"/>
    <property type="project" value="UniProtKB-KW"/>
</dbReference>
<keyword evidence="3" id="KW-0378">Hydrolase</keyword>
<proteinExistence type="predicted"/>
<gene>
    <name evidence="3" type="ORF">DH17_08865</name>
</gene>
<reference evidence="3 4" key="1">
    <citation type="submission" date="2014-03" db="EMBL/GenBank/DDBJ databases">
        <title>Genome sequence of the diesel-degrader and plant-growth promoter Acinetobacter oleivorans PF-1 isolated from the roots of poplar tree.</title>
        <authorList>
            <person name="Gkorezis P."/>
            <person name="van Hamme J."/>
            <person name="Rineau F."/>
            <person name="Vangronsveld J."/>
            <person name="Francetti A."/>
        </authorList>
    </citation>
    <scope>NUCLEOTIDE SEQUENCE [LARGE SCALE GENOMIC DNA]</scope>
    <source>
        <strain evidence="3 4">PF1</strain>
    </source>
</reference>